<dbReference type="Gene3D" id="3.40.50.300">
    <property type="entry name" value="P-loop containing nucleotide triphosphate hydrolases"/>
    <property type="match status" value="1"/>
</dbReference>
<dbReference type="CDD" id="cd03214">
    <property type="entry name" value="ABC_Iron-Siderophores_B12_Hemin"/>
    <property type="match status" value="1"/>
</dbReference>
<keyword evidence="6" id="KW-0067">ATP-binding</keyword>
<evidence type="ECO:0000256" key="7">
    <source>
        <dbReference type="ARBA" id="ARBA00023004"/>
    </source>
</evidence>
<proteinExistence type="predicted"/>
<dbReference type="AlphaFoldDB" id="A0A0E0UY97"/>
<accession>A0A0E0UY97</accession>
<keyword evidence="9" id="KW-0472">Membrane</keyword>
<evidence type="ECO:0000259" key="10">
    <source>
        <dbReference type="PROSITE" id="PS50893"/>
    </source>
</evidence>
<dbReference type="GO" id="GO:0016887">
    <property type="term" value="F:ATP hydrolysis activity"/>
    <property type="evidence" value="ECO:0007669"/>
    <property type="project" value="InterPro"/>
</dbReference>
<keyword evidence="3" id="KW-1003">Cell membrane</keyword>
<dbReference type="Proteomes" id="UP000000486">
    <property type="component" value="Chromosome"/>
</dbReference>
<evidence type="ECO:0000256" key="6">
    <source>
        <dbReference type="ARBA" id="ARBA00022840"/>
    </source>
</evidence>
<dbReference type="GO" id="GO:0005886">
    <property type="term" value="C:plasma membrane"/>
    <property type="evidence" value="ECO:0007669"/>
    <property type="project" value="UniProtKB-SubCell"/>
</dbReference>
<dbReference type="PROSITE" id="PS50893">
    <property type="entry name" value="ABC_TRANSPORTER_2"/>
    <property type="match status" value="1"/>
</dbReference>
<dbReference type="GO" id="GO:0005524">
    <property type="term" value="F:ATP binding"/>
    <property type="evidence" value="ECO:0007669"/>
    <property type="project" value="UniProtKB-KW"/>
</dbReference>
<feature type="domain" description="ABC transporter" evidence="10">
    <location>
        <begin position="1"/>
        <end position="238"/>
    </location>
</feature>
<keyword evidence="5" id="KW-0547">Nucleotide-binding</keyword>
<gene>
    <name evidence="11" type="primary">fepC</name>
    <name evidence="11" type="ordered locus">LMM7_2284</name>
</gene>
<dbReference type="SMART" id="SM00382">
    <property type="entry name" value="AAA"/>
    <property type="match status" value="1"/>
</dbReference>
<reference evidence="11 12" key="1">
    <citation type="journal article" date="2011" name="J. Bacteriol.">
        <title>Genome sequence of the nonpathogenic Listeria monocytogenes serovar 4a strain M7.</title>
        <authorList>
            <person name="Chen J."/>
            <person name="Xia Y."/>
            <person name="Cheng C."/>
            <person name="Fang C."/>
            <person name="Shan Y."/>
            <person name="Jin G."/>
            <person name="Fang W."/>
        </authorList>
    </citation>
    <scope>NUCLEOTIDE SEQUENCE [LARGE SCALE GENOMIC DNA]</scope>
    <source>
        <strain evidence="11 12">M7</strain>
    </source>
</reference>
<evidence type="ECO:0000256" key="3">
    <source>
        <dbReference type="ARBA" id="ARBA00022475"/>
    </source>
</evidence>
<dbReference type="InterPro" id="IPR017871">
    <property type="entry name" value="ABC_transporter-like_CS"/>
</dbReference>
<dbReference type="RefSeq" id="WP_012580897.1">
    <property type="nucleotide sequence ID" value="NC_017537.1"/>
</dbReference>
<dbReference type="KEGG" id="lmq:LMM7_2284"/>
<evidence type="ECO:0000256" key="2">
    <source>
        <dbReference type="ARBA" id="ARBA00022448"/>
    </source>
</evidence>
<keyword evidence="7" id="KW-0408">Iron</keyword>
<dbReference type="EMBL" id="CP002816">
    <property type="protein sequence ID" value="AEH93289.1"/>
    <property type="molecule type" value="Genomic_DNA"/>
</dbReference>
<dbReference type="PATRIC" id="fig|1030009.3.peg.2270"/>
<dbReference type="InterPro" id="IPR003593">
    <property type="entry name" value="AAA+_ATPase"/>
</dbReference>
<evidence type="ECO:0000256" key="9">
    <source>
        <dbReference type="ARBA" id="ARBA00023136"/>
    </source>
</evidence>
<evidence type="ECO:0000313" key="11">
    <source>
        <dbReference type="EMBL" id="AEH93289.1"/>
    </source>
</evidence>
<evidence type="ECO:0000256" key="8">
    <source>
        <dbReference type="ARBA" id="ARBA00023065"/>
    </source>
</evidence>
<dbReference type="PANTHER" id="PTHR42771:SF10">
    <property type="entry name" value="FERRICHROME TRANSPORT ATP-BINDING PROTEIN FHUC"/>
    <property type="match status" value="1"/>
</dbReference>
<dbReference type="Pfam" id="PF00005">
    <property type="entry name" value="ABC_tran"/>
    <property type="match status" value="1"/>
</dbReference>
<dbReference type="FunFam" id="3.40.50.300:FF:000134">
    <property type="entry name" value="Iron-enterobactin ABC transporter ATP-binding protein"/>
    <property type="match status" value="1"/>
</dbReference>
<dbReference type="InterPro" id="IPR027417">
    <property type="entry name" value="P-loop_NTPase"/>
</dbReference>
<protein>
    <submittedName>
        <fullName evidence="11">Putative iron complex uptake ABC transporter, ATP binding protein</fullName>
    </submittedName>
</protein>
<dbReference type="HOGENOM" id="CLU_000604_1_11_9"/>
<name>A0A0E0UY97_LISMM</name>
<dbReference type="PROSITE" id="PS00211">
    <property type="entry name" value="ABC_TRANSPORTER_1"/>
    <property type="match status" value="1"/>
</dbReference>
<sequence>MEVRDVNFSYNGTDSTLKNVSFTIQKNKINTIVGPNGSGKSTLLEILARLLSPDSGDVLLEGKSIFEWKAKEFAQNVAIVHQNNVLPNELPVKELLYFGRLPYKNWRMTRTKEDDLAVERALVQTELTEKAEKFVDSLSGGERQRVFIATALVQDTPVLLLDEPTTFLDMYFQLEILELVKRLNQEENLTIVMILHDLNQALTYSDHLIVMKNGEVVAKGEPGELLTTELIAETYGVVAEVLSDAETGKYIVPQRRKEF</sequence>
<evidence type="ECO:0000256" key="1">
    <source>
        <dbReference type="ARBA" id="ARBA00004202"/>
    </source>
</evidence>
<organism evidence="11 12">
    <name type="scientific">Listeria monocytogenes serotype 4a (strain M7)</name>
    <dbReference type="NCBI Taxonomy" id="1030009"/>
    <lineage>
        <taxon>Bacteria</taxon>
        <taxon>Bacillati</taxon>
        <taxon>Bacillota</taxon>
        <taxon>Bacilli</taxon>
        <taxon>Bacillales</taxon>
        <taxon>Listeriaceae</taxon>
        <taxon>Listeria</taxon>
    </lineage>
</organism>
<comment type="subcellular location">
    <subcellularLocation>
        <location evidence="1">Cell membrane</location>
        <topology evidence="1">Peripheral membrane protein</topology>
    </subcellularLocation>
</comment>
<evidence type="ECO:0000256" key="4">
    <source>
        <dbReference type="ARBA" id="ARBA00022496"/>
    </source>
</evidence>
<keyword evidence="2" id="KW-0813">Transport</keyword>
<evidence type="ECO:0000313" key="12">
    <source>
        <dbReference type="Proteomes" id="UP000000486"/>
    </source>
</evidence>
<keyword evidence="8" id="KW-0406">Ion transport</keyword>
<dbReference type="InterPro" id="IPR003439">
    <property type="entry name" value="ABC_transporter-like_ATP-bd"/>
</dbReference>
<evidence type="ECO:0000256" key="5">
    <source>
        <dbReference type="ARBA" id="ARBA00022741"/>
    </source>
</evidence>
<dbReference type="PANTHER" id="PTHR42771">
    <property type="entry name" value="IRON(3+)-HYDROXAMATE IMPORT ATP-BINDING PROTEIN FHUC"/>
    <property type="match status" value="1"/>
</dbReference>
<dbReference type="SUPFAM" id="SSF52540">
    <property type="entry name" value="P-loop containing nucleoside triphosphate hydrolases"/>
    <property type="match status" value="1"/>
</dbReference>
<keyword evidence="4" id="KW-0410">Iron transport</keyword>
<dbReference type="GO" id="GO:0006826">
    <property type="term" value="P:iron ion transport"/>
    <property type="evidence" value="ECO:0007669"/>
    <property type="project" value="UniProtKB-KW"/>
</dbReference>
<dbReference type="InterPro" id="IPR051535">
    <property type="entry name" value="Siderophore_ABC-ATPase"/>
</dbReference>